<feature type="domain" description="C2H2-type" evidence="15">
    <location>
        <begin position="446"/>
        <end position="473"/>
    </location>
</feature>
<feature type="compositionally biased region" description="Low complexity" evidence="14">
    <location>
        <begin position="138"/>
        <end position="148"/>
    </location>
</feature>
<sequence length="635" mass="70537">MFLGSSGPRCCGSAPGLFLAPRCSLLQVPARREDVAACFLSERRQRFVGAVQPRHAGELRCPDGPGKCRQRQRGSMHVHQGQSLCCAGSPITKPELVPQIEHAEEPCVQAQGQAEEQEAPGCVNPGSIVPKPEVFPLGEQEQQQQRGGQQRGPEEGNGCSGDWLVRKVKVEEDEWPTPPSAEALLSGQLQGGFQPPQTDQSYLSTCKPEEEEYTSYSDLPGLALPPWQLPSETPYGYPAHERRFGDGSPRPFPCAQCGKGFGKKAHLTRHQRVHTGERPYPCDRCGRRFSQKIHLGSHQRVHTGERPFPCDHCGRCFRKKTHLLRHQRVHTGERPFPCDCCGRRFTHKQHLARHQQLHAAPGEPDAPCPPKVEPDVEAATVAPAVGPKPFTCQQCGKSFGWKKNLTSHQRLHAEGRPFVCAECGRGFSDKRHLTAHLRGHMGLKPYACAYCEKSFSHKPNLTIHQRSHTGERPFTCPDCGRGFAHPHHLVRHRRVHTGERPYTCSQCGRCFSSRPNLMAHAKAHAEQRPHACEQCGRGFSRKSHLVRHQAVHTGMRPHGCAQCGKHFSSKTNLARHQAVHTGLRPYICTQCGKSFSRKTHLLRHERTHSRPLPRDGGGGGWGALPDPLAQPAAHL</sequence>
<gene>
    <name evidence="17" type="primary">LOC102374378</name>
</gene>
<comment type="similarity">
    <text evidence="2">Belongs to the krueppel C2H2-type zinc-finger protein family.</text>
</comment>
<feature type="domain" description="C2H2-type" evidence="15">
    <location>
        <begin position="418"/>
        <end position="445"/>
    </location>
</feature>
<dbReference type="PANTHER" id="PTHR24393">
    <property type="entry name" value="ZINC FINGER PROTEIN"/>
    <property type="match status" value="1"/>
</dbReference>
<dbReference type="FunFam" id="3.30.160.60:FF:000624">
    <property type="entry name" value="zinc finger protein 697"/>
    <property type="match status" value="1"/>
</dbReference>
<dbReference type="FunFam" id="3.30.160.60:FF:000135">
    <property type="entry name" value="Zinc finger protein 358"/>
    <property type="match status" value="1"/>
</dbReference>
<dbReference type="SUPFAM" id="SSF57667">
    <property type="entry name" value="beta-beta-alpha zinc fingers"/>
    <property type="match status" value="6"/>
</dbReference>
<dbReference type="Gene3D" id="3.30.160.60">
    <property type="entry name" value="Classic Zinc Finger"/>
    <property type="match status" value="12"/>
</dbReference>
<feature type="domain" description="C2H2-type" evidence="15">
    <location>
        <begin position="252"/>
        <end position="279"/>
    </location>
</feature>
<reference evidence="17" key="1">
    <citation type="submission" date="2025-08" db="UniProtKB">
        <authorList>
            <consortium name="RefSeq"/>
        </authorList>
    </citation>
    <scope>IDENTIFICATION</scope>
</reference>
<dbReference type="Pfam" id="PF00096">
    <property type="entry name" value="zf-C2H2"/>
    <property type="match status" value="11"/>
</dbReference>
<evidence type="ECO:0000256" key="4">
    <source>
        <dbReference type="ARBA" id="ARBA00022723"/>
    </source>
</evidence>
<evidence type="ECO:0000256" key="6">
    <source>
        <dbReference type="ARBA" id="ARBA00022771"/>
    </source>
</evidence>
<evidence type="ECO:0000313" key="17">
    <source>
        <dbReference type="RefSeq" id="XP_025050626.1"/>
    </source>
</evidence>
<dbReference type="InParanoid" id="A0A3Q0FSL6"/>
<dbReference type="PROSITE" id="PS00028">
    <property type="entry name" value="ZINC_FINGER_C2H2_1"/>
    <property type="match status" value="12"/>
</dbReference>
<keyword evidence="8" id="KW-0832">Ubl conjugation</keyword>
<feature type="domain" description="C2H2-type" evidence="15">
    <location>
        <begin position="474"/>
        <end position="501"/>
    </location>
</feature>
<dbReference type="FunFam" id="3.30.160.60:FF:000340">
    <property type="entry name" value="zinc finger protein 473 isoform X1"/>
    <property type="match status" value="1"/>
</dbReference>
<protein>
    <submittedName>
        <fullName evidence="17">Zinc finger protein 467 isoform X1</fullName>
    </submittedName>
</protein>
<keyword evidence="10" id="KW-0238">DNA-binding</keyword>
<keyword evidence="7" id="KW-0862">Zinc</keyword>
<name>A0A3Q0FSL6_ALLSI</name>
<evidence type="ECO:0000256" key="11">
    <source>
        <dbReference type="ARBA" id="ARBA00023163"/>
    </source>
</evidence>
<feature type="compositionally biased region" description="Basic residues" evidence="14">
    <location>
        <begin position="602"/>
        <end position="611"/>
    </location>
</feature>
<feature type="region of interest" description="Disordered" evidence="14">
    <location>
        <begin position="110"/>
        <end position="161"/>
    </location>
</feature>
<feature type="domain" description="C2H2-type" evidence="15">
    <location>
        <begin position="390"/>
        <end position="417"/>
    </location>
</feature>
<feature type="domain" description="C2H2-type" evidence="15">
    <location>
        <begin position="558"/>
        <end position="585"/>
    </location>
</feature>
<dbReference type="Proteomes" id="UP000189705">
    <property type="component" value="Unplaced"/>
</dbReference>
<dbReference type="AlphaFoldDB" id="A0A3Q0FSL6"/>
<feature type="domain" description="C2H2-type" evidence="15">
    <location>
        <begin position="336"/>
        <end position="363"/>
    </location>
</feature>
<dbReference type="FunFam" id="3.30.160.60:FF:000710">
    <property type="entry name" value="Zinc finger protein 768"/>
    <property type="match status" value="1"/>
</dbReference>
<dbReference type="FunFam" id="3.30.160.60:FF:001993">
    <property type="entry name" value="Zinc finger protein 467"/>
    <property type="match status" value="1"/>
</dbReference>
<evidence type="ECO:0000256" key="1">
    <source>
        <dbReference type="ARBA" id="ARBA00004123"/>
    </source>
</evidence>
<feature type="domain" description="C2H2-type" evidence="15">
    <location>
        <begin position="502"/>
        <end position="529"/>
    </location>
</feature>
<keyword evidence="9" id="KW-0805">Transcription regulation</keyword>
<dbReference type="PANTHER" id="PTHR24393:SF166">
    <property type="entry name" value="ZINC FINGER PROTEIN 771"/>
    <property type="match status" value="1"/>
</dbReference>
<dbReference type="FunFam" id="3.30.160.60:FF:000128">
    <property type="entry name" value="zinc finger protein 268 isoform X1"/>
    <property type="match status" value="1"/>
</dbReference>
<evidence type="ECO:0000256" key="2">
    <source>
        <dbReference type="ARBA" id="ARBA00006991"/>
    </source>
</evidence>
<evidence type="ECO:0000256" key="12">
    <source>
        <dbReference type="ARBA" id="ARBA00023242"/>
    </source>
</evidence>
<evidence type="ECO:0000256" key="14">
    <source>
        <dbReference type="SAM" id="MobiDB-lite"/>
    </source>
</evidence>
<dbReference type="GO" id="GO:0042802">
    <property type="term" value="F:identical protein binding"/>
    <property type="evidence" value="ECO:0007669"/>
    <property type="project" value="UniProtKB-ARBA"/>
</dbReference>
<dbReference type="RefSeq" id="XP_025050626.1">
    <property type="nucleotide sequence ID" value="XM_025194841.1"/>
</dbReference>
<dbReference type="GO" id="GO:0001228">
    <property type="term" value="F:DNA-binding transcription activator activity, RNA polymerase II-specific"/>
    <property type="evidence" value="ECO:0007669"/>
    <property type="project" value="TreeGrafter"/>
</dbReference>
<organism evidence="16 17">
    <name type="scientific">Alligator sinensis</name>
    <name type="common">Chinese alligator</name>
    <dbReference type="NCBI Taxonomy" id="38654"/>
    <lineage>
        <taxon>Eukaryota</taxon>
        <taxon>Metazoa</taxon>
        <taxon>Chordata</taxon>
        <taxon>Craniata</taxon>
        <taxon>Vertebrata</taxon>
        <taxon>Euteleostomi</taxon>
        <taxon>Archelosauria</taxon>
        <taxon>Archosauria</taxon>
        <taxon>Crocodylia</taxon>
        <taxon>Alligatoridae</taxon>
        <taxon>Alligatorinae</taxon>
        <taxon>Alligator</taxon>
    </lineage>
</organism>
<dbReference type="GO" id="GO:0000978">
    <property type="term" value="F:RNA polymerase II cis-regulatory region sequence-specific DNA binding"/>
    <property type="evidence" value="ECO:0007669"/>
    <property type="project" value="TreeGrafter"/>
</dbReference>
<keyword evidence="6 13" id="KW-0863">Zinc-finger</keyword>
<dbReference type="InterPro" id="IPR036236">
    <property type="entry name" value="Znf_C2H2_sf"/>
</dbReference>
<evidence type="ECO:0000256" key="10">
    <source>
        <dbReference type="ARBA" id="ARBA00023125"/>
    </source>
</evidence>
<accession>A0A3Q0FSL6</accession>
<dbReference type="GO" id="GO:0005634">
    <property type="term" value="C:nucleus"/>
    <property type="evidence" value="ECO:0007669"/>
    <property type="project" value="UniProtKB-SubCell"/>
</dbReference>
<dbReference type="FunFam" id="3.30.160.60:FF:000320">
    <property type="entry name" value="Zinc finger protein 777"/>
    <property type="match status" value="2"/>
</dbReference>
<evidence type="ECO:0000256" key="13">
    <source>
        <dbReference type="PROSITE-ProRule" id="PRU00042"/>
    </source>
</evidence>
<evidence type="ECO:0000256" key="3">
    <source>
        <dbReference type="ARBA" id="ARBA00022499"/>
    </source>
</evidence>
<evidence type="ECO:0000256" key="8">
    <source>
        <dbReference type="ARBA" id="ARBA00022843"/>
    </source>
</evidence>
<feature type="region of interest" description="Disordered" evidence="14">
    <location>
        <begin position="602"/>
        <end position="635"/>
    </location>
</feature>
<dbReference type="SMART" id="SM00355">
    <property type="entry name" value="ZnF_C2H2"/>
    <property type="match status" value="12"/>
</dbReference>
<feature type="domain" description="C2H2-type" evidence="15">
    <location>
        <begin position="586"/>
        <end position="613"/>
    </location>
</feature>
<evidence type="ECO:0000256" key="5">
    <source>
        <dbReference type="ARBA" id="ARBA00022737"/>
    </source>
</evidence>
<keyword evidence="3" id="KW-1017">Isopeptide bond</keyword>
<dbReference type="FunFam" id="3.30.160.60:FF:002343">
    <property type="entry name" value="Zinc finger protein 33A"/>
    <property type="match status" value="1"/>
</dbReference>
<comment type="subcellular location">
    <subcellularLocation>
        <location evidence="1">Nucleus</location>
    </subcellularLocation>
</comment>
<keyword evidence="12" id="KW-0539">Nucleus</keyword>
<evidence type="ECO:0000313" key="16">
    <source>
        <dbReference type="Proteomes" id="UP000189705"/>
    </source>
</evidence>
<keyword evidence="4" id="KW-0479">Metal-binding</keyword>
<proteinExistence type="inferred from homology"/>
<dbReference type="GeneID" id="102374378"/>
<keyword evidence="5" id="KW-0677">Repeat</keyword>
<dbReference type="InterPro" id="IPR013087">
    <property type="entry name" value="Znf_C2H2_type"/>
</dbReference>
<dbReference type="FunFam" id="3.30.160.60:FF:000322">
    <property type="entry name" value="GDNF-inducible zinc finger protein 1"/>
    <property type="match status" value="1"/>
</dbReference>
<dbReference type="GO" id="GO:0008270">
    <property type="term" value="F:zinc ion binding"/>
    <property type="evidence" value="ECO:0007669"/>
    <property type="project" value="UniProtKB-KW"/>
</dbReference>
<evidence type="ECO:0000256" key="7">
    <source>
        <dbReference type="ARBA" id="ARBA00022833"/>
    </source>
</evidence>
<dbReference type="FunFam" id="3.30.160.60:FF:001289">
    <property type="entry name" value="Zinc finger protein 574"/>
    <property type="match status" value="1"/>
</dbReference>
<dbReference type="FunFam" id="3.30.160.60:FF:000508">
    <property type="entry name" value="Myeloid zinc finger 1"/>
    <property type="match status" value="1"/>
</dbReference>
<keyword evidence="11" id="KW-0804">Transcription</keyword>
<feature type="domain" description="C2H2-type" evidence="15">
    <location>
        <begin position="308"/>
        <end position="335"/>
    </location>
</feature>
<dbReference type="PROSITE" id="PS50157">
    <property type="entry name" value="ZINC_FINGER_C2H2_2"/>
    <property type="match status" value="12"/>
</dbReference>
<feature type="domain" description="C2H2-type" evidence="15">
    <location>
        <begin position="530"/>
        <end position="557"/>
    </location>
</feature>
<evidence type="ECO:0000256" key="9">
    <source>
        <dbReference type="ARBA" id="ARBA00023015"/>
    </source>
</evidence>
<keyword evidence="16" id="KW-1185">Reference proteome</keyword>
<evidence type="ECO:0000259" key="15">
    <source>
        <dbReference type="PROSITE" id="PS50157"/>
    </source>
</evidence>
<feature type="domain" description="C2H2-type" evidence="15">
    <location>
        <begin position="280"/>
        <end position="307"/>
    </location>
</feature>